<protein>
    <submittedName>
        <fullName evidence="2">Hydrolase</fullName>
    </submittedName>
</protein>
<evidence type="ECO:0000259" key="1">
    <source>
        <dbReference type="Pfam" id="PF19313"/>
    </source>
</evidence>
<reference evidence="2 3" key="1">
    <citation type="submission" date="2018-08" db="EMBL/GenBank/DDBJ databases">
        <title>Pallidiluteibacterium maritimus gen. nov., sp. nov., isolated from coastal sediment.</title>
        <authorList>
            <person name="Zhou L.Y."/>
        </authorList>
    </citation>
    <scope>NUCLEOTIDE SEQUENCE [LARGE SCALE GENOMIC DNA]</scope>
    <source>
        <strain evidence="2 3">XSD2</strain>
    </source>
</reference>
<dbReference type="Pfam" id="PF19313">
    <property type="entry name" value="DUF5916"/>
    <property type="match status" value="1"/>
</dbReference>
<dbReference type="EMBL" id="QWGR01000002">
    <property type="protein sequence ID" value="RIJ49802.1"/>
    <property type="molecule type" value="Genomic_DNA"/>
</dbReference>
<dbReference type="SUPFAM" id="SSF49344">
    <property type="entry name" value="CBD9-like"/>
    <property type="match status" value="1"/>
</dbReference>
<dbReference type="Gene3D" id="2.60.40.1190">
    <property type="match status" value="1"/>
</dbReference>
<feature type="domain" description="DUF5916" evidence="1">
    <location>
        <begin position="238"/>
        <end position="337"/>
    </location>
</feature>
<evidence type="ECO:0000313" key="3">
    <source>
        <dbReference type="Proteomes" id="UP000265926"/>
    </source>
</evidence>
<name>A0A399T4U9_9BACT</name>
<dbReference type="AlphaFoldDB" id="A0A399T4U9"/>
<keyword evidence="3" id="KW-1185">Reference proteome</keyword>
<comment type="caution">
    <text evidence="2">The sequence shown here is derived from an EMBL/GenBank/DDBJ whole genome shotgun (WGS) entry which is preliminary data.</text>
</comment>
<evidence type="ECO:0000313" key="2">
    <source>
        <dbReference type="EMBL" id="RIJ49802.1"/>
    </source>
</evidence>
<dbReference type="Proteomes" id="UP000265926">
    <property type="component" value="Unassembled WGS sequence"/>
</dbReference>
<keyword evidence="2" id="KW-0378">Hydrolase</keyword>
<dbReference type="CDD" id="cd09618">
    <property type="entry name" value="CBM9_like_2"/>
    <property type="match status" value="1"/>
</dbReference>
<dbReference type="GO" id="GO:0016787">
    <property type="term" value="F:hydrolase activity"/>
    <property type="evidence" value="ECO:0007669"/>
    <property type="project" value="UniProtKB-KW"/>
</dbReference>
<organism evidence="2 3">
    <name type="scientific">Maribellus luteus</name>
    <dbReference type="NCBI Taxonomy" id="2305463"/>
    <lineage>
        <taxon>Bacteria</taxon>
        <taxon>Pseudomonadati</taxon>
        <taxon>Bacteroidota</taxon>
        <taxon>Bacteroidia</taxon>
        <taxon>Marinilabiliales</taxon>
        <taxon>Prolixibacteraceae</taxon>
        <taxon>Maribellus</taxon>
    </lineage>
</organism>
<accession>A0A399T4U9</accession>
<proteinExistence type="predicted"/>
<dbReference type="InterPro" id="IPR045670">
    <property type="entry name" value="DUF5916"/>
</dbReference>
<sequence length="714" mass="82217">MLHVAAVGASNVLLTNSDTTISTFNKDYVYEVKKARSEIRIDGVIEEPDWQAAQKADTFFKVLPVDSGYATQPSTILMTYDDKALYLAQIFYDTIPGKRVMESFRRDFAFGNNDNLLVFFDTFLDQTNGFSFGVSASGAKWDGTMSNGSAVSLDWDCKWESKTKHYDDRWVTEMRIPFKSVRYPRGSQTWFTNFSRLDLKANEKSSWAPVPRQFPTASLAYTGVMNFEEPLPKPKPQISVIPYIFGGVSKDYEAGTDASYRKDFGFDAKIGISSSMNLDLTYNPDFAQVEVDRQIANIDRFELFFPEKRQFFLENGDLFSSYGYNTSTPFFSRRIGLDAPVLAGARLTGKIGNDLRLGLMTMTTEKTNDFLSRNFTVVSLQKKVFARSNIGFIAVNKQYFDVPSDTSMYNRVVGVDYNLASANNFWSGKFFYHRSFQPGNPDKQYSQGASVTYKTKHLTLGLYETSIGENYLAETGYVRRSGYNFVGTKTGYNFVPNKKVVSHGPDVQIDNYYDKDYNKIEHEYELSYHFQFQDRSEFELSYKNFYVKLQEDFNPTSDAANFLPVGSDYHFGAVSAEFTSTRKTLFNWRAEATKGSFYSGDIQFVEGEIGYRFQPYVNLTMNFNFTDMDLGAPFDREQFFLVGPKMDITFSDKIFWSTFVQYNEQVDNLNINSRFQWRYQPVSDIYLVYTDNYFTGNWNSRNRAIVLKMTYWFN</sequence>
<gene>
    <name evidence="2" type="ORF">D1614_03415</name>
</gene>